<dbReference type="GO" id="GO:1990518">
    <property type="term" value="F:single-stranded 3'-5' DNA helicase activity"/>
    <property type="evidence" value="ECO:0007669"/>
    <property type="project" value="TreeGrafter"/>
</dbReference>
<sequence>MDYPLPTLSDTIAIKKDEEGERVQQLFQEFLKTFKKDGECVYKKLVDELARPERNTLSVDFPDVETFSEPLTNAIVENFYRFYPYLCRALTNFARDQNVAIIKKQLYISFGGVSLRNKLRELVADKIGKLLRVTGQVVRTHPVHPELFSGVFVCNDCNTIVPNVEQQFKYTQPSKCLNPACQNRRNFTLDIRKSTFVDFQKVCIQEVQAELPRGSIPRSLEIILRGECVEMPQPGDRCDFTGTLIVIPDVAQLAMPEVLRTRLREEGAKYKGLIQTLKLIVKEETWRGLYSGLAVHLFRSIPNTAVTMATYELIVYLLLECL</sequence>
<evidence type="ECO:0000256" key="7">
    <source>
        <dbReference type="ARBA" id="ARBA00022741"/>
    </source>
</evidence>
<dbReference type="PANTHER" id="PTHR11630:SF43">
    <property type="entry name" value="DNA REPLICATION LICENSING FACTOR MCM6"/>
    <property type="match status" value="1"/>
</dbReference>
<dbReference type="InterPro" id="IPR023395">
    <property type="entry name" value="MCP_dom_sf"/>
</dbReference>
<keyword evidence="8 16" id="KW-0378">Hydrolase</keyword>
<name>A0A915ID43_ROMCU</name>
<dbReference type="PRINTS" id="PR01662">
    <property type="entry name" value="MCMPROTEIN6"/>
</dbReference>
<dbReference type="GO" id="GO:0016787">
    <property type="term" value="F:hydrolase activity"/>
    <property type="evidence" value="ECO:0007669"/>
    <property type="project" value="UniProtKB-KW"/>
</dbReference>
<keyword evidence="5 14" id="KW-0812">Transmembrane</keyword>
<keyword evidence="7 16" id="KW-0547">Nucleotide-binding</keyword>
<dbReference type="InterPro" id="IPR012340">
    <property type="entry name" value="NA-bd_OB-fold"/>
</dbReference>
<evidence type="ECO:0000256" key="1">
    <source>
        <dbReference type="ARBA" id="ARBA00004123"/>
    </source>
</evidence>
<dbReference type="OMA" id="CINDEGV"/>
<dbReference type="InterPro" id="IPR027925">
    <property type="entry name" value="MCM_N"/>
</dbReference>
<evidence type="ECO:0000256" key="5">
    <source>
        <dbReference type="ARBA" id="ARBA00022692"/>
    </source>
</evidence>
<evidence type="ECO:0000256" key="8">
    <source>
        <dbReference type="ARBA" id="ARBA00022801"/>
    </source>
</evidence>
<evidence type="ECO:0000256" key="9">
    <source>
        <dbReference type="ARBA" id="ARBA00022806"/>
    </source>
</evidence>
<keyword evidence="9 16" id="KW-0347">Helicase</keyword>
<dbReference type="GO" id="GO:0005634">
    <property type="term" value="C:nucleus"/>
    <property type="evidence" value="ECO:0007669"/>
    <property type="project" value="UniProtKB-SubCell"/>
</dbReference>
<dbReference type="SUPFAM" id="SSF103506">
    <property type="entry name" value="Mitochondrial carrier"/>
    <property type="match status" value="1"/>
</dbReference>
<comment type="function">
    <text evidence="16">Acts as component of the MCM2-7 complex (MCM complex) which is the replicative helicase essential for 'once per cell cycle' DNA replication initiation and elongation in eukaryotic cells. The active ATPase sites in the MCM2-7 ring are formed through the interaction surfaces of two neighboring subunits such that a critical structure of a conserved arginine finger motif is provided in trans relative to the ATP-binding site of the Walker A box of the adjacent subunit. The six ATPase active sites, however, are likely to contribute differentially to the complex helicase activity.</text>
</comment>
<comment type="similarity">
    <text evidence="3 15">Belongs to the mitochondrial carrier (TC 2.A.29) family.</text>
</comment>
<dbReference type="AlphaFoldDB" id="A0A915ID43"/>
<comment type="subunit">
    <text evidence="16">Component of the MCM2-7 complex.</text>
</comment>
<comment type="similarity">
    <text evidence="4 16">Belongs to the MCM family.</text>
</comment>
<evidence type="ECO:0000256" key="13">
    <source>
        <dbReference type="ARBA" id="ARBA00023242"/>
    </source>
</evidence>
<accession>A0A915ID43</accession>
<feature type="repeat" description="Solcar" evidence="14">
    <location>
        <begin position="236"/>
        <end position="317"/>
    </location>
</feature>
<keyword evidence="13" id="KW-0539">Nucleus</keyword>
<evidence type="ECO:0000313" key="19">
    <source>
        <dbReference type="Proteomes" id="UP000887565"/>
    </source>
</evidence>
<dbReference type="FunFam" id="3.30.1640.10:FF:000004">
    <property type="entry name" value="DNA helicase"/>
    <property type="match status" value="1"/>
</dbReference>
<dbReference type="GO" id="GO:0042555">
    <property type="term" value="C:MCM complex"/>
    <property type="evidence" value="ECO:0007669"/>
    <property type="project" value="UniProtKB-UniRule"/>
</dbReference>
<evidence type="ECO:0000259" key="17">
    <source>
        <dbReference type="Pfam" id="PF14551"/>
    </source>
</evidence>
<dbReference type="PROSITE" id="PS50920">
    <property type="entry name" value="SOLCAR"/>
    <property type="match status" value="1"/>
</dbReference>
<dbReference type="GO" id="GO:0005524">
    <property type="term" value="F:ATP binding"/>
    <property type="evidence" value="ECO:0007669"/>
    <property type="project" value="UniProtKB-UniRule"/>
</dbReference>
<dbReference type="Pfam" id="PF17207">
    <property type="entry name" value="MCM_OB"/>
    <property type="match status" value="1"/>
</dbReference>
<dbReference type="SUPFAM" id="SSF50249">
    <property type="entry name" value="Nucleic acid-binding proteins"/>
    <property type="match status" value="1"/>
</dbReference>
<keyword evidence="10 16" id="KW-0067">ATP-binding</keyword>
<dbReference type="Gene3D" id="2.40.50.140">
    <property type="entry name" value="Nucleic acid-binding proteins"/>
    <property type="match status" value="1"/>
</dbReference>
<dbReference type="GO" id="GO:0003697">
    <property type="term" value="F:single-stranded DNA binding"/>
    <property type="evidence" value="ECO:0007669"/>
    <property type="project" value="TreeGrafter"/>
</dbReference>
<dbReference type="GO" id="GO:0000727">
    <property type="term" value="P:double-strand break repair via break-induced replication"/>
    <property type="evidence" value="ECO:0007669"/>
    <property type="project" value="TreeGrafter"/>
</dbReference>
<keyword evidence="15" id="KW-0813">Transport</keyword>
<dbReference type="SMART" id="SM00350">
    <property type="entry name" value="MCM"/>
    <property type="match status" value="1"/>
</dbReference>
<dbReference type="InterPro" id="IPR008049">
    <property type="entry name" value="MCM6"/>
</dbReference>
<proteinExistence type="inferred from homology"/>
<evidence type="ECO:0000256" key="2">
    <source>
        <dbReference type="ARBA" id="ARBA00004141"/>
    </source>
</evidence>
<protein>
    <recommendedName>
        <fullName evidence="16">DNA replication licensing factor MCM6</fullName>
        <ecNumber evidence="16">3.6.4.12</ecNumber>
    </recommendedName>
</protein>
<dbReference type="EC" id="3.6.4.12" evidence="16"/>
<evidence type="ECO:0000256" key="16">
    <source>
        <dbReference type="RuleBase" id="RU368064"/>
    </source>
</evidence>
<feature type="domain" description="MCM OB" evidence="18">
    <location>
        <begin position="118"/>
        <end position="247"/>
    </location>
</feature>
<dbReference type="WBParaSite" id="nRc.2.0.1.t11708-RA">
    <property type="protein sequence ID" value="nRc.2.0.1.t11708-RA"/>
    <property type="gene ID" value="nRc.2.0.1.g11708"/>
</dbReference>
<evidence type="ECO:0000256" key="11">
    <source>
        <dbReference type="ARBA" id="ARBA00023125"/>
    </source>
</evidence>
<keyword evidence="11 16" id="KW-0238">DNA-binding</keyword>
<dbReference type="PANTHER" id="PTHR11630">
    <property type="entry name" value="DNA REPLICATION LICENSING FACTOR MCM FAMILY MEMBER"/>
    <property type="match status" value="1"/>
</dbReference>
<evidence type="ECO:0000256" key="15">
    <source>
        <dbReference type="RuleBase" id="RU000488"/>
    </source>
</evidence>
<dbReference type="FunFam" id="2.20.28.10:FF:000003">
    <property type="entry name" value="DNA helicase"/>
    <property type="match status" value="1"/>
</dbReference>
<dbReference type="Pfam" id="PF00153">
    <property type="entry name" value="Mito_carr"/>
    <property type="match status" value="1"/>
</dbReference>
<dbReference type="Gene3D" id="1.50.40.10">
    <property type="entry name" value="Mitochondrial carrier domain"/>
    <property type="match status" value="1"/>
</dbReference>
<dbReference type="Gene3D" id="2.20.28.10">
    <property type="match status" value="1"/>
</dbReference>
<dbReference type="InterPro" id="IPR031327">
    <property type="entry name" value="MCM"/>
</dbReference>
<evidence type="ECO:0000256" key="6">
    <source>
        <dbReference type="ARBA" id="ARBA00022705"/>
    </source>
</evidence>
<comment type="catalytic activity">
    <reaction evidence="16">
        <text>ATP + H2O = ADP + phosphate + H(+)</text>
        <dbReference type="Rhea" id="RHEA:13065"/>
        <dbReference type="ChEBI" id="CHEBI:15377"/>
        <dbReference type="ChEBI" id="CHEBI:15378"/>
        <dbReference type="ChEBI" id="CHEBI:30616"/>
        <dbReference type="ChEBI" id="CHEBI:43474"/>
        <dbReference type="ChEBI" id="CHEBI:456216"/>
        <dbReference type="EC" id="3.6.4.12"/>
    </reaction>
</comment>
<keyword evidence="12 14" id="KW-0472">Membrane</keyword>
<organism evidence="19 20">
    <name type="scientific">Romanomermis culicivorax</name>
    <name type="common">Nematode worm</name>
    <dbReference type="NCBI Taxonomy" id="13658"/>
    <lineage>
        <taxon>Eukaryota</taxon>
        <taxon>Metazoa</taxon>
        <taxon>Ecdysozoa</taxon>
        <taxon>Nematoda</taxon>
        <taxon>Enoplea</taxon>
        <taxon>Dorylaimia</taxon>
        <taxon>Mermithida</taxon>
        <taxon>Mermithoidea</taxon>
        <taxon>Mermithidae</taxon>
        <taxon>Romanomermis</taxon>
    </lineage>
</organism>
<keyword evidence="19" id="KW-1185">Reference proteome</keyword>
<evidence type="ECO:0000256" key="3">
    <source>
        <dbReference type="ARBA" id="ARBA00006375"/>
    </source>
</evidence>
<dbReference type="Gene3D" id="3.30.1640.10">
    <property type="entry name" value="mini-chromosome maintenance (MCM) complex, chain A, domain 1"/>
    <property type="match status" value="1"/>
</dbReference>
<dbReference type="InterPro" id="IPR033762">
    <property type="entry name" value="MCM_OB"/>
</dbReference>
<dbReference type="GO" id="GO:0006270">
    <property type="term" value="P:DNA replication initiation"/>
    <property type="evidence" value="ECO:0007669"/>
    <property type="project" value="UniProtKB-UniRule"/>
</dbReference>
<evidence type="ECO:0000259" key="18">
    <source>
        <dbReference type="Pfam" id="PF17207"/>
    </source>
</evidence>
<evidence type="ECO:0000256" key="14">
    <source>
        <dbReference type="PROSITE-ProRule" id="PRU00282"/>
    </source>
</evidence>
<dbReference type="Proteomes" id="UP000887565">
    <property type="component" value="Unplaced"/>
</dbReference>
<evidence type="ECO:0000256" key="12">
    <source>
        <dbReference type="ARBA" id="ARBA00023136"/>
    </source>
</evidence>
<evidence type="ECO:0000256" key="10">
    <source>
        <dbReference type="ARBA" id="ARBA00022840"/>
    </source>
</evidence>
<dbReference type="InterPro" id="IPR018108">
    <property type="entry name" value="MCP_transmembrane"/>
</dbReference>
<dbReference type="GO" id="GO:1902969">
    <property type="term" value="P:mitotic DNA replication"/>
    <property type="evidence" value="ECO:0007669"/>
    <property type="project" value="TreeGrafter"/>
</dbReference>
<dbReference type="GO" id="GO:0016020">
    <property type="term" value="C:membrane"/>
    <property type="evidence" value="ECO:0007669"/>
    <property type="project" value="UniProtKB-SubCell"/>
</dbReference>
<evidence type="ECO:0000256" key="4">
    <source>
        <dbReference type="ARBA" id="ARBA00008010"/>
    </source>
</evidence>
<dbReference type="Pfam" id="PF14551">
    <property type="entry name" value="MCM_N"/>
    <property type="match status" value="1"/>
</dbReference>
<reference evidence="20" key="1">
    <citation type="submission" date="2022-11" db="UniProtKB">
        <authorList>
            <consortium name="WormBaseParasite"/>
        </authorList>
    </citation>
    <scope>IDENTIFICATION</scope>
</reference>
<keyword evidence="16" id="KW-0131">Cell cycle</keyword>
<comment type="subcellular location">
    <subcellularLocation>
        <location evidence="2">Membrane</location>
        <topology evidence="2">Multi-pass membrane protein</topology>
    </subcellularLocation>
    <subcellularLocation>
        <location evidence="1 16">Nucleus</location>
    </subcellularLocation>
</comment>
<evidence type="ECO:0000313" key="20">
    <source>
        <dbReference type="WBParaSite" id="nRc.2.0.1.t11708-RA"/>
    </source>
</evidence>
<feature type="domain" description="MCM N-terminal" evidence="17">
    <location>
        <begin position="24"/>
        <end position="110"/>
    </location>
</feature>
<keyword evidence="6 16" id="KW-0235">DNA replication</keyword>